<comment type="caution">
    <text evidence="2">The sequence shown here is derived from an EMBL/GenBank/DDBJ whole genome shotgun (WGS) entry which is preliminary data.</text>
</comment>
<keyword evidence="1" id="KW-1133">Transmembrane helix</keyword>
<evidence type="ECO:0000313" key="2">
    <source>
        <dbReference type="EMBL" id="GCC50081.1"/>
    </source>
</evidence>
<dbReference type="Proteomes" id="UP000288227">
    <property type="component" value="Unassembled WGS sequence"/>
</dbReference>
<dbReference type="RefSeq" id="WP_127120736.1">
    <property type="nucleotide sequence ID" value="NZ_BHXQ01000001.1"/>
</dbReference>
<accession>A0A401U597</accession>
<gene>
    <name evidence="2" type="ORF">SanaruYs_02960</name>
</gene>
<sequence>MQKGKYLIWLAIGPLLVAVVYCFVIVKTDYENKIARHIQIADSLKQQTIRLDKKLYQHDSVLRQYMKSLDQAILVLHEKSARNRVNIASNLSKLDSIQLAYCNEMHKIGVTTLDCN</sequence>
<name>A0A401U597_9BACT</name>
<feature type="transmembrane region" description="Helical" evidence="1">
    <location>
        <begin position="6"/>
        <end position="26"/>
    </location>
</feature>
<protein>
    <submittedName>
        <fullName evidence="2">Uncharacterized protein</fullName>
    </submittedName>
</protein>
<evidence type="ECO:0000313" key="3">
    <source>
        <dbReference type="Proteomes" id="UP000288227"/>
    </source>
</evidence>
<reference evidence="2 3" key="1">
    <citation type="submission" date="2018-11" db="EMBL/GenBank/DDBJ databases">
        <title>Chryseotalea sanarue gen. nov., sp., nov., a member of the family Cytophagaceae, isolated from a brackish lake in Hamamatsu Japan.</title>
        <authorList>
            <person name="Maejima Y."/>
            <person name="Iino T."/>
            <person name="Muraguchi Y."/>
            <person name="Fukuda K."/>
            <person name="Ohkuma M."/>
            <person name="Moriuchi R."/>
            <person name="Dohra H."/>
            <person name="Kimbara K."/>
            <person name="Shintani M."/>
        </authorList>
    </citation>
    <scope>NUCLEOTIDE SEQUENCE [LARGE SCALE GENOMIC DNA]</scope>
    <source>
        <strain evidence="2 3">Ys</strain>
    </source>
</reference>
<keyword evidence="1" id="KW-0472">Membrane</keyword>
<evidence type="ECO:0000256" key="1">
    <source>
        <dbReference type="SAM" id="Phobius"/>
    </source>
</evidence>
<proteinExistence type="predicted"/>
<dbReference type="AlphaFoldDB" id="A0A401U597"/>
<keyword evidence="1" id="KW-0812">Transmembrane</keyword>
<organism evidence="2 3">
    <name type="scientific">Chryseotalea sanaruensis</name>
    <dbReference type="NCBI Taxonomy" id="2482724"/>
    <lineage>
        <taxon>Bacteria</taxon>
        <taxon>Pseudomonadati</taxon>
        <taxon>Bacteroidota</taxon>
        <taxon>Cytophagia</taxon>
        <taxon>Cytophagales</taxon>
        <taxon>Chryseotaleaceae</taxon>
        <taxon>Chryseotalea</taxon>
    </lineage>
</organism>
<dbReference type="EMBL" id="BHXQ01000001">
    <property type="protein sequence ID" value="GCC50081.1"/>
    <property type="molecule type" value="Genomic_DNA"/>
</dbReference>
<keyword evidence="3" id="KW-1185">Reference proteome</keyword>